<dbReference type="AlphaFoldDB" id="A0A2P2PTQ5"/>
<proteinExistence type="predicted"/>
<sequence>MKTLLPPMITTCYTIDNYTKIMVVVSAKHILLNS</sequence>
<organism evidence="1">
    <name type="scientific">Rhizophora mucronata</name>
    <name type="common">Asiatic mangrove</name>
    <dbReference type="NCBI Taxonomy" id="61149"/>
    <lineage>
        <taxon>Eukaryota</taxon>
        <taxon>Viridiplantae</taxon>
        <taxon>Streptophyta</taxon>
        <taxon>Embryophyta</taxon>
        <taxon>Tracheophyta</taxon>
        <taxon>Spermatophyta</taxon>
        <taxon>Magnoliopsida</taxon>
        <taxon>eudicotyledons</taxon>
        <taxon>Gunneridae</taxon>
        <taxon>Pentapetalae</taxon>
        <taxon>rosids</taxon>
        <taxon>fabids</taxon>
        <taxon>Malpighiales</taxon>
        <taxon>Rhizophoraceae</taxon>
        <taxon>Rhizophora</taxon>
    </lineage>
</organism>
<reference evidence="1" key="1">
    <citation type="submission" date="2018-02" db="EMBL/GenBank/DDBJ databases">
        <title>Rhizophora mucronata_Transcriptome.</title>
        <authorList>
            <person name="Meera S.P."/>
            <person name="Sreeshan A."/>
            <person name="Augustine A."/>
        </authorList>
    </citation>
    <scope>NUCLEOTIDE SEQUENCE</scope>
    <source>
        <tissue evidence="1">Leaf</tissue>
    </source>
</reference>
<name>A0A2P2PTQ5_RHIMU</name>
<protein>
    <submittedName>
        <fullName evidence="1">Uncharacterized protein</fullName>
    </submittedName>
</protein>
<accession>A0A2P2PTQ5</accession>
<dbReference type="EMBL" id="GGEC01077569">
    <property type="protein sequence ID" value="MBX58053.1"/>
    <property type="molecule type" value="Transcribed_RNA"/>
</dbReference>
<evidence type="ECO:0000313" key="1">
    <source>
        <dbReference type="EMBL" id="MBX58053.1"/>
    </source>
</evidence>